<keyword evidence="1" id="KW-0812">Transmembrane</keyword>
<comment type="caution">
    <text evidence="2">The sequence shown here is derived from an EMBL/GenBank/DDBJ whole genome shotgun (WGS) entry which is preliminary data.</text>
</comment>
<keyword evidence="1" id="KW-1133">Transmembrane helix</keyword>
<evidence type="ECO:0000313" key="2">
    <source>
        <dbReference type="EMBL" id="CAF1925486.1"/>
    </source>
</evidence>
<evidence type="ECO:0000313" key="3">
    <source>
        <dbReference type="Proteomes" id="UP000663824"/>
    </source>
</evidence>
<dbReference type="Proteomes" id="UP000663824">
    <property type="component" value="Unassembled WGS sequence"/>
</dbReference>
<protein>
    <recommendedName>
        <fullName evidence="4">Class I SAM-dependent methyltransferase</fullName>
    </recommendedName>
</protein>
<name>A0A816KUR6_9BILA</name>
<proteinExistence type="predicted"/>
<dbReference type="EMBL" id="CAJNRE010000323">
    <property type="protein sequence ID" value="CAF1925486.1"/>
    <property type="molecule type" value="Genomic_DNA"/>
</dbReference>
<dbReference type="AlphaFoldDB" id="A0A816KUR6"/>
<keyword evidence="1" id="KW-0472">Membrane</keyword>
<reference evidence="2" key="1">
    <citation type="submission" date="2021-02" db="EMBL/GenBank/DDBJ databases">
        <authorList>
            <person name="Nowell W R."/>
        </authorList>
    </citation>
    <scope>NUCLEOTIDE SEQUENCE</scope>
</reference>
<evidence type="ECO:0000256" key="1">
    <source>
        <dbReference type="SAM" id="Phobius"/>
    </source>
</evidence>
<gene>
    <name evidence="2" type="ORF">MBJ925_LOCUS3265</name>
</gene>
<evidence type="ECO:0008006" key="4">
    <source>
        <dbReference type="Google" id="ProtNLM"/>
    </source>
</evidence>
<feature type="transmembrane region" description="Helical" evidence="1">
    <location>
        <begin position="6"/>
        <end position="25"/>
    </location>
</feature>
<accession>A0A816KUR6</accession>
<sequence length="254" mass="29825">MKLFISIVVSIISLIAIFYLIFIPIKINKNQLKKIEQQLEIIEDDKLLIKWNPMIREHLKFPLTNDYGSHSIVLVAALCATKSGPILELGMGAASSPLLHRLALEQKRFLLSADSDRRWINYFSSFAVNNTFHELKYVEIKSEMGIEWATSNLEDYRNWTVVFIDHRPGSRRQFDLMSYSHRSDVVILHDTESSSLYQYDRALSLYPYKYRFSKLRPYTDVLSVRNEKLINVIRRLLETTPDYYFSNITLNKNF</sequence>
<organism evidence="2 3">
    <name type="scientific">Rotaria magnacalcarata</name>
    <dbReference type="NCBI Taxonomy" id="392030"/>
    <lineage>
        <taxon>Eukaryota</taxon>
        <taxon>Metazoa</taxon>
        <taxon>Spiralia</taxon>
        <taxon>Gnathifera</taxon>
        <taxon>Rotifera</taxon>
        <taxon>Eurotatoria</taxon>
        <taxon>Bdelloidea</taxon>
        <taxon>Philodinida</taxon>
        <taxon>Philodinidae</taxon>
        <taxon>Rotaria</taxon>
    </lineage>
</organism>